<feature type="domain" description="Fibronectin type-III" evidence="4">
    <location>
        <begin position="539"/>
        <end position="628"/>
    </location>
</feature>
<feature type="domain" description="C-type lectin" evidence="3">
    <location>
        <begin position="24"/>
        <end position="194"/>
    </location>
</feature>
<dbReference type="InterPro" id="IPR016186">
    <property type="entry name" value="C-type_lectin-like/link_sf"/>
</dbReference>
<feature type="domain" description="Fibronectin type-III" evidence="4">
    <location>
        <begin position="366"/>
        <end position="455"/>
    </location>
</feature>
<dbReference type="SMART" id="SM00060">
    <property type="entry name" value="FN3"/>
    <property type="match status" value="5"/>
</dbReference>
<evidence type="ECO:0000313" key="5">
    <source>
        <dbReference type="Proteomes" id="UP000504630"/>
    </source>
</evidence>
<dbReference type="PROSITE" id="PS50041">
    <property type="entry name" value="C_TYPE_LECTIN_2"/>
    <property type="match status" value="1"/>
</dbReference>
<feature type="signal peptide" evidence="2">
    <location>
        <begin position="1"/>
        <end position="25"/>
    </location>
</feature>
<dbReference type="Pfam" id="PF00041">
    <property type="entry name" value="fn3"/>
    <property type="match status" value="3"/>
</dbReference>
<dbReference type="InterPro" id="IPR013783">
    <property type="entry name" value="Ig-like_fold"/>
</dbReference>
<evidence type="ECO:0000256" key="1">
    <source>
        <dbReference type="ARBA" id="ARBA00022737"/>
    </source>
</evidence>
<sequence>MGTLSLKDKVCGLIYLVLVLASSNAEREYFPNLSPLTWEAARENCQVCFKDLVTVTAENTQTLSQLLTSDCWIGLRKNFSFTSNSVSNSSMYWSFWANGEPLVFQNWYPGWPVLKSSFLNRYSCKCPATAASATAAPTTLPPTTAAPTTLPPTTAAIVVPETDENYIEDSCVAMLSFGAWVEKNCLALLPSICYEERFFGQVIVTNKTSESANLTWQPGPDNITHYRVEVKFGTELTLNTNSLTHDLVNLTAGTLYSVQVFPVKCMRDLNPQEVTFYTTPNKVERLTAANVTETSIFLDWEKPAGNSGFYRIEMQDGKQIQSTSEGLEVAALTPGNLYTFTVLTGVGDNRTWSEESTVAQYTRPVAVSDLRVTEYTFSSLLLAWVLPEGKASSFRVMAVMDSNSSVLFDKEVNQTEVNVTGLPMGTKITLTVTALANDSLEGANVTVVNYTAPGPISNLTVVATYDSLDVTWSSGDNSVSFNVELQLDGKNVQTHNQTETAKYFDNLKTAANYTVIVFPFIAHVKGSSVARYRFTKPSPPTDVRVVYSNKNQITVQWSAPQNIATASYAVSINSSFWSYTLLSHVHNITSYTVRHLHSGTKYDFRVQTMADQELSAPATHSHFTESEKREIGLSMMCSSAKPLFCDSKVTREYVLNQLRAHLYKVLGDNIVWKLEKQETENQGA</sequence>
<gene>
    <name evidence="6" type="primary">LOC115023814</name>
</gene>
<proteinExistence type="predicted"/>
<dbReference type="PANTHER" id="PTHR46708">
    <property type="entry name" value="TENASCIN"/>
    <property type="match status" value="1"/>
</dbReference>
<dbReference type="InterPro" id="IPR003961">
    <property type="entry name" value="FN3_dom"/>
</dbReference>
<dbReference type="Proteomes" id="UP000504630">
    <property type="component" value="Chromosome 18"/>
</dbReference>
<dbReference type="SUPFAM" id="SSF56436">
    <property type="entry name" value="C-type lectin-like"/>
    <property type="match status" value="1"/>
</dbReference>
<dbReference type="PROSITE" id="PS50853">
    <property type="entry name" value="FN3"/>
    <property type="match status" value="3"/>
</dbReference>
<reference evidence="6" key="1">
    <citation type="submission" date="2025-08" db="UniProtKB">
        <authorList>
            <consortium name="RefSeq"/>
        </authorList>
    </citation>
    <scope>IDENTIFICATION</scope>
</reference>
<dbReference type="GeneID" id="115023814"/>
<accession>A0A6J2RJ28</accession>
<keyword evidence="5" id="KW-1185">Reference proteome</keyword>
<evidence type="ECO:0000259" key="3">
    <source>
        <dbReference type="PROSITE" id="PS50041"/>
    </source>
</evidence>
<keyword evidence="2" id="KW-0732">Signal</keyword>
<dbReference type="KEGG" id="cgob:115023814"/>
<dbReference type="InterPro" id="IPR016187">
    <property type="entry name" value="CTDL_fold"/>
</dbReference>
<dbReference type="InterPro" id="IPR050991">
    <property type="entry name" value="ECM_Regulatory_Proteins"/>
</dbReference>
<organism evidence="5 6">
    <name type="scientific">Cottoperca gobio</name>
    <name type="common">Frogmouth</name>
    <name type="synonym">Aphritis gobio</name>
    <dbReference type="NCBI Taxonomy" id="56716"/>
    <lineage>
        <taxon>Eukaryota</taxon>
        <taxon>Metazoa</taxon>
        <taxon>Chordata</taxon>
        <taxon>Craniata</taxon>
        <taxon>Vertebrata</taxon>
        <taxon>Euteleostomi</taxon>
        <taxon>Actinopterygii</taxon>
        <taxon>Neopterygii</taxon>
        <taxon>Teleostei</taxon>
        <taxon>Neoteleostei</taxon>
        <taxon>Acanthomorphata</taxon>
        <taxon>Eupercaria</taxon>
        <taxon>Perciformes</taxon>
        <taxon>Notothenioidei</taxon>
        <taxon>Bovichtidae</taxon>
        <taxon>Cottoperca</taxon>
    </lineage>
</organism>
<dbReference type="InterPro" id="IPR036116">
    <property type="entry name" value="FN3_sf"/>
</dbReference>
<evidence type="ECO:0000313" key="6">
    <source>
        <dbReference type="RefSeq" id="XP_029310933.1"/>
    </source>
</evidence>
<dbReference type="PANTHER" id="PTHR46708:SF11">
    <property type="entry name" value="RECEPTOR-TYPE TYROSINE-PROTEIN PHOSPHATASE ETA-LIKE"/>
    <property type="match status" value="1"/>
</dbReference>
<dbReference type="AlphaFoldDB" id="A0A6J2RJ28"/>
<dbReference type="InterPro" id="IPR001304">
    <property type="entry name" value="C-type_lectin-like"/>
</dbReference>
<evidence type="ECO:0000256" key="2">
    <source>
        <dbReference type="SAM" id="SignalP"/>
    </source>
</evidence>
<dbReference type="Gene3D" id="3.10.100.10">
    <property type="entry name" value="Mannose-Binding Protein A, subunit A"/>
    <property type="match status" value="1"/>
</dbReference>
<dbReference type="CDD" id="cd00063">
    <property type="entry name" value="FN3"/>
    <property type="match status" value="5"/>
</dbReference>
<keyword evidence="6" id="KW-0675">Receptor</keyword>
<dbReference type="Gene3D" id="2.60.40.10">
    <property type="entry name" value="Immunoglobulins"/>
    <property type="match status" value="4"/>
</dbReference>
<feature type="chain" id="PRO_5026806807" evidence="2">
    <location>
        <begin position="26"/>
        <end position="684"/>
    </location>
</feature>
<keyword evidence="1" id="KW-0677">Repeat</keyword>
<dbReference type="OrthoDB" id="10253954at2759"/>
<name>A0A6J2RJ28_COTGO</name>
<protein>
    <submittedName>
        <fullName evidence="6">Receptor-type tyrosine-protein phosphatase eta isoform X1</fullName>
    </submittedName>
</protein>
<dbReference type="RefSeq" id="XP_029310933.1">
    <property type="nucleotide sequence ID" value="XM_029455073.1"/>
</dbReference>
<dbReference type="SUPFAM" id="SSF49265">
    <property type="entry name" value="Fibronectin type III"/>
    <property type="match status" value="3"/>
</dbReference>
<evidence type="ECO:0000259" key="4">
    <source>
        <dbReference type="PROSITE" id="PS50853"/>
    </source>
</evidence>
<feature type="domain" description="Fibronectin type-III" evidence="4">
    <location>
        <begin position="198"/>
        <end position="282"/>
    </location>
</feature>
<dbReference type="InParanoid" id="A0A6J2RJ28"/>